<keyword evidence="8 15" id="KW-0808">Transferase</keyword>
<reference evidence="17" key="2">
    <citation type="journal article" date="2021" name="PeerJ">
        <title>Extensive microbial diversity within the chicken gut microbiome revealed by metagenomics and culture.</title>
        <authorList>
            <person name="Gilroy R."/>
            <person name="Ravi A."/>
            <person name="Getino M."/>
            <person name="Pursley I."/>
            <person name="Horton D.L."/>
            <person name="Alikhan N.F."/>
            <person name="Baker D."/>
            <person name="Gharbi K."/>
            <person name="Hall N."/>
            <person name="Watson M."/>
            <person name="Adriaenssens E.M."/>
            <person name="Foster-Nyarko E."/>
            <person name="Jarju S."/>
            <person name="Secka A."/>
            <person name="Antonio M."/>
            <person name="Oren A."/>
            <person name="Chaudhuri R.R."/>
            <person name="La Ragione R."/>
            <person name="Hildebrand F."/>
            <person name="Pallen M.J."/>
        </authorList>
    </citation>
    <scope>NUCLEOTIDE SEQUENCE</scope>
    <source>
        <strain evidence="17">14700</strain>
    </source>
</reference>
<evidence type="ECO:0000259" key="16">
    <source>
        <dbReference type="Pfam" id="PF00156"/>
    </source>
</evidence>
<dbReference type="GO" id="GO:0006178">
    <property type="term" value="P:guanine salvage"/>
    <property type="evidence" value="ECO:0007669"/>
    <property type="project" value="TreeGrafter"/>
</dbReference>
<dbReference type="PANTHER" id="PTHR43340">
    <property type="entry name" value="HYPOXANTHINE-GUANINE PHOSPHORIBOSYLTRANSFERASE"/>
    <property type="match status" value="1"/>
</dbReference>
<protein>
    <recommendedName>
        <fullName evidence="5 15">Hypoxanthine phosphoribosyltransferase</fullName>
        <ecNumber evidence="5 15">2.4.2.8</ecNumber>
    </recommendedName>
</protein>
<evidence type="ECO:0000256" key="14">
    <source>
        <dbReference type="ARBA" id="ARBA00049402"/>
    </source>
</evidence>
<evidence type="ECO:0000256" key="1">
    <source>
        <dbReference type="ARBA" id="ARBA00001946"/>
    </source>
</evidence>
<comment type="catalytic activity">
    <reaction evidence="13">
        <text>GMP + diphosphate = guanine + 5-phospho-alpha-D-ribose 1-diphosphate</text>
        <dbReference type="Rhea" id="RHEA:25424"/>
        <dbReference type="ChEBI" id="CHEBI:16235"/>
        <dbReference type="ChEBI" id="CHEBI:33019"/>
        <dbReference type="ChEBI" id="CHEBI:58017"/>
        <dbReference type="ChEBI" id="CHEBI:58115"/>
        <dbReference type="EC" id="2.4.2.8"/>
    </reaction>
    <physiologicalReaction direction="right-to-left" evidence="13">
        <dbReference type="Rhea" id="RHEA:25426"/>
    </physiologicalReaction>
</comment>
<dbReference type="SUPFAM" id="SSF53271">
    <property type="entry name" value="PRTase-like"/>
    <property type="match status" value="1"/>
</dbReference>
<keyword evidence="7 15" id="KW-0328">Glycosyltransferase</keyword>
<dbReference type="AlphaFoldDB" id="A0A9D9IA99"/>
<dbReference type="Pfam" id="PF00156">
    <property type="entry name" value="Pribosyltran"/>
    <property type="match status" value="1"/>
</dbReference>
<sequence>MSEIIPPLSKDLKRVLINEDAIAKRVSELAAEINEKYKDIEEPLILVGVLKGSFIFMADLVRHLTIPHVVDFIAISSYGRKGAERGEVRLLMDTRENLSGHHVLIVEDILDSGNTLNYLITAFKARGTKSVETAVFLDKPERHQIPVDIQFMGFEIPDVWVVGYGLDYKERHRTLPYIAEMIPEK</sequence>
<dbReference type="FunFam" id="3.40.50.2020:FF:000006">
    <property type="entry name" value="Hypoxanthine phosphoribosyltransferase"/>
    <property type="match status" value="1"/>
</dbReference>
<evidence type="ECO:0000256" key="3">
    <source>
        <dbReference type="ARBA" id="ARBA00004669"/>
    </source>
</evidence>
<dbReference type="InterPro" id="IPR050408">
    <property type="entry name" value="HGPRT"/>
</dbReference>
<feature type="domain" description="Phosphoribosyltransferase" evidence="16">
    <location>
        <begin position="20"/>
        <end position="169"/>
    </location>
</feature>
<gene>
    <name evidence="17" type="primary">hpt</name>
    <name evidence="17" type="ORF">IAA72_02540</name>
</gene>
<organism evidence="17 18">
    <name type="scientific">Candidatus Ornithospirochaeta stercoravium</name>
    <dbReference type="NCBI Taxonomy" id="2840897"/>
    <lineage>
        <taxon>Bacteria</taxon>
        <taxon>Pseudomonadati</taxon>
        <taxon>Spirochaetota</taxon>
        <taxon>Spirochaetia</taxon>
        <taxon>Spirochaetales</taxon>
        <taxon>Spirochaetaceae</taxon>
        <taxon>Spirochaetaceae incertae sedis</taxon>
        <taxon>Candidatus Ornithospirochaeta</taxon>
    </lineage>
</organism>
<evidence type="ECO:0000256" key="8">
    <source>
        <dbReference type="ARBA" id="ARBA00022679"/>
    </source>
</evidence>
<evidence type="ECO:0000256" key="7">
    <source>
        <dbReference type="ARBA" id="ARBA00022676"/>
    </source>
</evidence>
<reference evidence="17" key="1">
    <citation type="submission" date="2020-10" db="EMBL/GenBank/DDBJ databases">
        <authorList>
            <person name="Gilroy R."/>
        </authorList>
    </citation>
    <scope>NUCLEOTIDE SEQUENCE</scope>
    <source>
        <strain evidence="17">14700</strain>
    </source>
</reference>
<accession>A0A9D9IA99</accession>
<dbReference type="PANTHER" id="PTHR43340:SF1">
    <property type="entry name" value="HYPOXANTHINE PHOSPHORIBOSYLTRANSFERASE"/>
    <property type="match status" value="1"/>
</dbReference>
<dbReference type="GO" id="GO:0000287">
    <property type="term" value="F:magnesium ion binding"/>
    <property type="evidence" value="ECO:0007669"/>
    <property type="project" value="TreeGrafter"/>
</dbReference>
<dbReference type="GO" id="GO:0032264">
    <property type="term" value="P:IMP salvage"/>
    <property type="evidence" value="ECO:0007669"/>
    <property type="project" value="TreeGrafter"/>
</dbReference>
<evidence type="ECO:0000256" key="12">
    <source>
        <dbReference type="ARBA" id="ARBA00022842"/>
    </source>
</evidence>
<dbReference type="GO" id="GO:0005829">
    <property type="term" value="C:cytosol"/>
    <property type="evidence" value="ECO:0007669"/>
    <property type="project" value="TreeGrafter"/>
</dbReference>
<dbReference type="CDD" id="cd06223">
    <property type="entry name" value="PRTases_typeI"/>
    <property type="match status" value="1"/>
</dbReference>
<evidence type="ECO:0000256" key="13">
    <source>
        <dbReference type="ARBA" id="ARBA00048811"/>
    </source>
</evidence>
<comment type="cofactor">
    <cofactor evidence="1 15">
        <name>Mg(2+)</name>
        <dbReference type="ChEBI" id="CHEBI:18420"/>
    </cofactor>
</comment>
<keyword evidence="9 15" id="KW-0479">Metal-binding</keyword>
<evidence type="ECO:0000256" key="11">
    <source>
        <dbReference type="ARBA" id="ARBA00022741"/>
    </source>
</evidence>
<dbReference type="InterPro" id="IPR000836">
    <property type="entry name" value="PRTase_dom"/>
</dbReference>
<dbReference type="GO" id="GO:0004422">
    <property type="term" value="F:hypoxanthine phosphoribosyltransferase activity"/>
    <property type="evidence" value="ECO:0007669"/>
    <property type="project" value="InterPro"/>
</dbReference>
<comment type="similarity">
    <text evidence="4 15">Belongs to the purine/pyrimidine phosphoribosyltransferase family.</text>
</comment>
<evidence type="ECO:0000256" key="2">
    <source>
        <dbReference type="ARBA" id="ARBA00004496"/>
    </source>
</evidence>
<evidence type="ECO:0000256" key="5">
    <source>
        <dbReference type="ARBA" id="ARBA00011895"/>
    </source>
</evidence>
<keyword evidence="10 15" id="KW-0660">Purine salvage</keyword>
<dbReference type="Proteomes" id="UP000810292">
    <property type="component" value="Unassembled WGS sequence"/>
</dbReference>
<evidence type="ECO:0000256" key="4">
    <source>
        <dbReference type="ARBA" id="ARBA00008391"/>
    </source>
</evidence>
<name>A0A9D9IA99_9SPIO</name>
<evidence type="ECO:0000313" key="17">
    <source>
        <dbReference type="EMBL" id="MBO8468645.1"/>
    </source>
</evidence>
<dbReference type="Gene3D" id="3.40.50.2020">
    <property type="match status" value="1"/>
</dbReference>
<comment type="pathway">
    <text evidence="3 15">Purine metabolism; IMP biosynthesis via salvage pathway; IMP from hypoxanthine: step 1/1.</text>
</comment>
<keyword evidence="12 15" id="KW-0460">Magnesium</keyword>
<evidence type="ECO:0000313" key="18">
    <source>
        <dbReference type="Proteomes" id="UP000810292"/>
    </source>
</evidence>
<keyword evidence="11 15" id="KW-0547">Nucleotide-binding</keyword>
<dbReference type="NCBIfam" id="TIGR01203">
    <property type="entry name" value="HGPRTase"/>
    <property type="match status" value="1"/>
</dbReference>
<dbReference type="EMBL" id="JADIMF010000039">
    <property type="protein sequence ID" value="MBO8468645.1"/>
    <property type="molecule type" value="Genomic_DNA"/>
</dbReference>
<comment type="caution">
    <text evidence="17">The sequence shown here is derived from an EMBL/GenBank/DDBJ whole genome shotgun (WGS) entry which is preliminary data.</text>
</comment>
<dbReference type="GO" id="GO:0000166">
    <property type="term" value="F:nucleotide binding"/>
    <property type="evidence" value="ECO:0007669"/>
    <property type="project" value="UniProtKB-KW"/>
</dbReference>
<evidence type="ECO:0000256" key="15">
    <source>
        <dbReference type="RuleBase" id="RU364099"/>
    </source>
</evidence>
<evidence type="ECO:0000256" key="9">
    <source>
        <dbReference type="ARBA" id="ARBA00022723"/>
    </source>
</evidence>
<dbReference type="InterPro" id="IPR005904">
    <property type="entry name" value="Hxn_phspho_trans"/>
</dbReference>
<dbReference type="GO" id="GO:0052657">
    <property type="term" value="F:guanine phosphoribosyltransferase activity"/>
    <property type="evidence" value="ECO:0007669"/>
    <property type="project" value="UniProtKB-ARBA"/>
</dbReference>
<comment type="subcellular location">
    <subcellularLocation>
        <location evidence="2 15">Cytoplasm</location>
    </subcellularLocation>
</comment>
<dbReference type="EC" id="2.4.2.8" evidence="5 15"/>
<comment type="catalytic activity">
    <reaction evidence="14">
        <text>IMP + diphosphate = hypoxanthine + 5-phospho-alpha-D-ribose 1-diphosphate</text>
        <dbReference type="Rhea" id="RHEA:17973"/>
        <dbReference type="ChEBI" id="CHEBI:17368"/>
        <dbReference type="ChEBI" id="CHEBI:33019"/>
        <dbReference type="ChEBI" id="CHEBI:58017"/>
        <dbReference type="ChEBI" id="CHEBI:58053"/>
        <dbReference type="EC" id="2.4.2.8"/>
    </reaction>
    <physiologicalReaction direction="right-to-left" evidence="14">
        <dbReference type="Rhea" id="RHEA:17975"/>
    </physiologicalReaction>
</comment>
<dbReference type="GO" id="GO:0032263">
    <property type="term" value="P:GMP salvage"/>
    <property type="evidence" value="ECO:0007669"/>
    <property type="project" value="TreeGrafter"/>
</dbReference>
<keyword evidence="6 15" id="KW-0963">Cytoplasm</keyword>
<dbReference type="GO" id="GO:0046100">
    <property type="term" value="P:hypoxanthine metabolic process"/>
    <property type="evidence" value="ECO:0007669"/>
    <property type="project" value="TreeGrafter"/>
</dbReference>
<dbReference type="GO" id="GO:0006166">
    <property type="term" value="P:purine ribonucleoside salvage"/>
    <property type="evidence" value="ECO:0007669"/>
    <property type="project" value="UniProtKB-KW"/>
</dbReference>
<proteinExistence type="inferred from homology"/>
<evidence type="ECO:0000256" key="6">
    <source>
        <dbReference type="ARBA" id="ARBA00022490"/>
    </source>
</evidence>
<dbReference type="InterPro" id="IPR029057">
    <property type="entry name" value="PRTase-like"/>
</dbReference>
<evidence type="ECO:0000256" key="10">
    <source>
        <dbReference type="ARBA" id="ARBA00022726"/>
    </source>
</evidence>